<dbReference type="KEGG" id="wna:KA717_09395"/>
<dbReference type="Pfam" id="PF11225">
    <property type="entry name" value="DUF3024"/>
    <property type="match status" value="1"/>
</dbReference>
<reference evidence="1" key="1">
    <citation type="submission" date="2021-04" db="EMBL/GenBank/DDBJ databases">
        <title>Genome sequence of Woronichinia naegeliana from Washington state freshwater lake bloom.</title>
        <authorList>
            <person name="Dreher T.W."/>
        </authorList>
    </citation>
    <scope>NUCLEOTIDE SEQUENCE</scope>
    <source>
        <strain evidence="1">WA131</strain>
    </source>
</reference>
<dbReference type="AlphaFoldDB" id="A0A977KZS0"/>
<dbReference type="EMBL" id="CP073041">
    <property type="protein sequence ID" value="UXE62884.1"/>
    <property type="molecule type" value="Genomic_DNA"/>
</dbReference>
<protein>
    <submittedName>
        <fullName evidence="1">Uncharacterized protein</fullName>
    </submittedName>
</protein>
<accession>A0A977KZS0</accession>
<organism evidence="1">
    <name type="scientific">Woronichinia naegeliana WA131</name>
    <dbReference type="NCBI Taxonomy" id="2824559"/>
    <lineage>
        <taxon>Bacteria</taxon>
        <taxon>Bacillati</taxon>
        <taxon>Cyanobacteriota</taxon>
        <taxon>Cyanophyceae</taxon>
        <taxon>Synechococcales</taxon>
        <taxon>Coelosphaeriaceae</taxon>
        <taxon>Woronichinia</taxon>
    </lineage>
</organism>
<evidence type="ECO:0000313" key="1">
    <source>
        <dbReference type="EMBL" id="UXE62884.1"/>
    </source>
</evidence>
<sequence length="145" mass="17137">MITLFSNAMAPQKQWIYSPSKAAKPKVPESQKALITQKMTELIEQEFKPRYIKEPPTDHDFNYLVDIFGKWYRCWFYICGTYNCPSPRAMVPSFEAKFTRLEYVTPTSFNLAYFRHTGQWWEVSTNLTLEQALSEIKTNLIFHPH</sequence>
<proteinExistence type="predicted"/>
<gene>
    <name evidence="1" type="ORF">KA717_09395</name>
</gene>
<dbReference type="InterPro" id="IPR021388">
    <property type="entry name" value="DUF3024"/>
</dbReference>
<dbReference type="Proteomes" id="UP001065613">
    <property type="component" value="Chromosome"/>
</dbReference>
<name>A0A977KZS0_9CYAN</name>